<dbReference type="InterPro" id="IPR037923">
    <property type="entry name" value="HTH-like"/>
</dbReference>
<organism evidence="6 7">
    <name type="scientific">Microlunatus parietis</name>
    <dbReference type="NCBI Taxonomy" id="682979"/>
    <lineage>
        <taxon>Bacteria</taxon>
        <taxon>Bacillati</taxon>
        <taxon>Actinomycetota</taxon>
        <taxon>Actinomycetes</taxon>
        <taxon>Propionibacteriales</taxon>
        <taxon>Propionibacteriaceae</taxon>
        <taxon>Microlunatus</taxon>
    </lineage>
</organism>
<dbReference type="GO" id="GO:0043565">
    <property type="term" value="F:sequence-specific DNA binding"/>
    <property type="evidence" value="ECO:0007669"/>
    <property type="project" value="InterPro"/>
</dbReference>
<sequence length="285" mass="31517">MDESVDYRDPGSWSRIEELLVRTPPVPSGSADVHHCGPDWSWRPRIPDFDLWLVFDGVGQGRLNDAIDLRLGPGSLLVLRPGDHGTIGHDPSRPLSVLSCHFSFLDPADGSVTVPGPDVLPRRFIQIAAPGQLTGAFRHLVRAVHDPSPLRTVEARARLVEVLAEIYRQDASAQGVPAATLNPQLADAIDLIRAAPAKRHSLAGTAAAVGLSTRQLSTLFSRQLHTTFRDYLVESRLDRARMLLTETTMTIHQIARSLGYSDPFLFSRQFRSRYGIPPSHYRDRG</sequence>
<evidence type="ECO:0000259" key="5">
    <source>
        <dbReference type="PROSITE" id="PS01124"/>
    </source>
</evidence>
<dbReference type="InterPro" id="IPR020449">
    <property type="entry name" value="Tscrpt_reg_AraC-type_HTH"/>
</dbReference>
<dbReference type="Pfam" id="PF12833">
    <property type="entry name" value="HTH_18"/>
    <property type="match status" value="1"/>
</dbReference>
<evidence type="ECO:0000256" key="3">
    <source>
        <dbReference type="ARBA" id="ARBA00023159"/>
    </source>
</evidence>
<keyword evidence="1" id="KW-0805">Transcription regulation</keyword>
<dbReference type="AlphaFoldDB" id="A0A7Y9I5P3"/>
<evidence type="ECO:0000256" key="2">
    <source>
        <dbReference type="ARBA" id="ARBA00023125"/>
    </source>
</evidence>
<reference evidence="6 7" key="1">
    <citation type="submission" date="2020-07" db="EMBL/GenBank/DDBJ databases">
        <title>Sequencing the genomes of 1000 actinobacteria strains.</title>
        <authorList>
            <person name="Klenk H.-P."/>
        </authorList>
    </citation>
    <scope>NUCLEOTIDE SEQUENCE [LARGE SCALE GENOMIC DNA]</scope>
    <source>
        <strain evidence="6 7">DSM 22083</strain>
    </source>
</reference>
<keyword evidence="3" id="KW-0010">Activator</keyword>
<proteinExistence type="predicted"/>
<comment type="caution">
    <text evidence="6">The sequence shown here is derived from an EMBL/GenBank/DDBJ whole genome shotgun (WGS) entry which is preliminary data.</text>
</comment>
<dbReference type="PANTHER" id="PTHR46796">
    <property type="entry name" value="HTH-TYPE TRANSCRIPTIONAL ACTIVATOR RHAS-RELATED"/>
    <property type="match status" value="1"/>
</dbReference>
<dbReference type="PROSITE" id="PS01124">
    <property type="entry name" value="HTH_ARAC_FAMILY_2"/>
    <property type="match status" value="1"/>
</dbReference>
<evidence type="ECO:0000313" key="6">
    <source>
        <dbReference type="EMBL" id="NYE70495.1"/>
    </source>
</evidence>
<dbReference type="SUPFAM" id="SSF51215">
    <property type="entry name" value="Regulatory protein AraC"/>
    <property type="match status" value="1"/>
</dbReference>
<dbReference type="PROSITE" id="PS00041">
    <property type="entry name" value="HTH_ARAC_FAMILY_1"/>
    <property type="match status" value="1"/>
</dbReference>
<name>A0A7Y9I5P3_9ACTN</name>
<dbReference type="GO" id="GO:0003700">
    <property type="term" value="F:DNA-binding transcription factor activity"/>
    <property type="evidence" value="ECO:0007669"/>
    <property type="project" value="InterPro"/>
</dbReference>
<dbReference type="SMART" id="SM00342">
    <property type="entry name" value="HTH_ARAC"/>
    <property type="match status" value="1"/>
</dbReference>
<evidence type="ECO:0000313" key="7">
    <source>
        <dbReference type="Proteomes" id="UP000569914"/>
    </source>
</evidence>
<dbReference type="InterPro" id="IPR009057">
    <property type="entry name" value="Homeodomain-like_sf"/>
</dbReference>
<keyword evidence="2 6" id="KW-0238">DNA-binding</keyword>
<feature type="domain" description="HTH araC/xylS-type" evidence="5">
    <location>
        <begin position="186"/>
        <end position="284"/>
    </location>
</feature>
<keyword evidence="7" id="KW-1185">Reference proteome</keyword>
<dbReference type="Gene3D" id="1.10.10.60">
    <property type="entry name" value="Homeodomain-like"/>
    <property type="match status" value="2"/>
</dbReference>
<dbReference type="RefSeq" id="WP_179749999.1">
    <property type="nucleotide sequence ID" value="NZ_JACCBU010000001.1"/>
</dbReference>
<gene>
    <name evidence="6" type="ORF">BKA15_001824</name>
</gene>
<dbReference type="PRINTS" id="PR00032">
    <property type="entry name" value="HTHARAC"/>
</dbReference>
<accession>A0A7Y9I5P3</accession>
<evidence type="ECO:0000256" key="4">
    <source>
        <dbReference type="ARBA" id="ARBA00023163"/>
    </source>
</evidence>
<dbReference type="InterPro" id="IPR050204">
    <property type="entry name" value="AraC_XylS_family_regulators"/>
</dbReference>
<dbReference type="InterPro" id="IPR018062">
    <property type="entry name" value="HTH_AraC-typ_CS"/>
</dbReference>
<dbReference type="InterPro" id="IPR018060">
    <property type="entry name" value="HTH_AraC"/>
</dbReference>
<evidence type="ECO:0000256" key="1">
    <source>
        <dbReference type="ARBA" id="ARBA00023015"/>
    </source>
</evidence>
<dbReference type="SUPFAM" id="SSF46689">
    <property type="entry name" value="Homeodomain-like"/>
    <property type="match status" value="2"/>
</dbReference>
<dbReference type="Proteomes" id="UP000569914">
    <property type="component" value="Unassembled WGS sequence"/>
</dbReference>
<keyword evidence="4" id="KW-0804">Transcription</keyword>
<protein>
    <submittedName>
        <fullName evidence="6">AraC-like DNA-binding protein</fullName>
    </submittedName>
</protein>
<dbReference type="EMBL" id="JACCBU010000001">
    <property type="protein sequence ID" value="NYE70495.1"/>
    <property type="molecule type" value="Genomic_DNA"/>
</dbReference>